<sequence>MAEIADGAGDPRIGEAGLGEQGVGFPRRRPVGGDQIVDQAHLQGQVRHALVEIDQPGLGVEADRRLAVIVFLVRIEGLGQRGQKGGFAGPVDPEQGDAVAGRHAHAVDPEQIAGAVRNLDCIV</sequence>
<name>A0A1J5PK45_9ZZZZ</name>
<proteinExistence type="predicted"/>
<dbReference type="AlphaFoldDB" id="A0A1J5PK45"/>
<reference evidence="2" key="1">
    <citation type="submission" date="2016-10" db="EMBL/GenBank/DDBJ databases">
        <title>Sequence of Gallionella enrichment culture.</title>
        <authorList>
            <person name="Poehlein A."/>
            <person name="Muehling M."/>
            <person name="Daniel R."/>
        </authorList>
    </citation>
    <scope>NUCLEOTIDE SEQUENCE</scope>
</reference>
<evidence type="ECO:0000256" key="1">
    <source>
        <dbReference type="SAM" id="MobiDB-lite"/>
    </source>
</evidence>
<comment type="caution">
    <text evidence="2">The sequence shown here is derived from an EMBL/GenBank/DDBJ whole genome shotgun (WGS) entry which is preliminary data.</text>
</comment>
<accession>A0A1J5PK45</accession>
<organism evidence="2">
    <name type="scientific">mine drainage metagenome</name>
    <dbReference type="NCBI Taxonomy" id="410659"/>
    <lineage>
        <taxon>unclassified sequences</taxon>
        <taxon>metagenomes</taxon>
        <taxon>ecological metagenomes</taxon>
    </lineage>
</organism>
<dbReference type="EMBL" id="MLJW01003850">
    <property type="protein sequence ID" value="OIQ71176.1"/>
    <property type="molecule type" value="Genomic_DNA"/>
</dbReference>
<evidence type="ECO:0000313" key="2">
    <source>
        <dbReference type="EMBL" id="OIQ71176.1"/>
    </source>
</evidence>
<gene>
    <name evidence="2" type="ORF">GALL_472100</name>
</gene>
<protein>
    <submittedName>
        <fullName evidence="2">Uncharacterized protein</fullName>
    </submittedName>
</protein>
<feature type="region of interest" description="Disordered" evidence="1">
    <location>
        <begin position="1"/>
        <end position="30"/>
    </location>
</feature>